<dbReference type="Pfam" id="PF00250">
    <property type="entry name" value="Forkhead"/>
    <property type="match status" value="1"/>
</dbReference>
<dbReference type="PRINTS" id="PR00053">
    <property type="entry name" value="FORKHEAD"/>
</dbReference>
<dbReference type="InterPro" id="IPR001766">
    <property type="entry name" value="Fork_head_dom"/>
</dbReference>
<dbReference type="SMART" id="SM00339">
    <property type="entry name" value="FH"/>
    <property type="match status" value="1"/>
</dbReference>
<evidence type="ECO:0000259" key="4">
    <source>
        <dbReference type="PROSITE" id="PS50039"/>
    </source>
</evidence>
<dbReference type="Gene3D" id="1.10.10.10">
    <property type="entry name" value="Winged helix-like DNA-binding domain superfamily/Winged helix DNA-binding domain"/>
    <property type="match status" value="1"/>
</dbReference>
<keyword evidence="2" id="KW-0539">Nucleus</keyword>
<feature type="domain" description="Fork-head" evidence="4">
    <location>
        <begin position="34"/>
        <end position="126"/>
    </location>
</feature>
<evidence type="ECO:0000313" key="6">
    <source>
        <dbReference type="Proteomes" id="UP000053477"/>
    </source>
</evidence>
<dbReference type="GO" id="GO:0000981">
    <property type="term" value="F:DNA-binding transcription factor activity, RNA polymerase II-specific"/>
    <property type="evidence" value="ECO:0007669"/>
    <property type="project" value="TreeGrafter"/>
</dbReference>
<dbReference type="InParanoid" id="A0A0H2S3M5"/>
<dbReference type="EMBL" id="KQ085997">
    <property type="protein sequence ID" value="KLO11546.1"/>
    <property type="molecule type" value="Genomic_DNA"/>
</dbReference>
<feature type="compositionally biased region" description="Basic and acidic residues" evidence="3">
    <location>
        <begin position="115"/>
        <end position="126"/>
    </location>
</feature>
<evidence type="ECO:0000256" key="1">
    <source>
        <dbReference type="ARBA" id="ARBA00023125"/>
    </source>
</evidence>
<dbReference type="CDD" id="cd00059">
    <property type="entry name" value="FH_FOX"/>
    <property type="match status" value="1"/>
</dbReference>
<keyword evidence="1 2" id="KW-0238">DNA-binding</keyword>
<evidence type="ECO:0000313" key="5">
    <source>
        <dbReference type="EMBL" id="KLO11546.1"/>
    </source>
</evidence>
<evidence type="ECO:0000256" key="2">
    <source>
        <dbReference type="PROSITE-ProRule" id="PRU00089"/>
    </source>
</evidence>
<feature type="region of interest" description="Disordered" evidence="3">
    <location>
        <begin position="96"/>
        <end position="126"/>
    </location>
</feature>
<feature type="DNA-binding region" description="Fork-head" evidence="2">
    <location>
        <begin position="34"/>
        <end position="126"/>
    </location>
</feature>
<organism evidence="5 6">
    <name type="scientific">Schizopora paradoxa</name>
    <dbReference type="NCBI Taxonomy" id="27342"/>
    <lineage>
        <taxon>Eukaryota</taxon>
        <taxon>Fungi</taxon>
        <taxon>Dikarya</taxon>
        <taxon>Basidiomycota</taxon>
        <taxon>Agaricomycotina</taxon>
        <taxon>Agaricomycetes</taxon>
        <taxon>Hymenochaetales</taxon>
        <taxon>Schizoporaceae</taxon>
        <taxon>Schizopora</taxon>
    </lineage>
</organism>
<dbReference type="InterPro" id="IPR050211">
    <property type="entry name" value="FOX_domain-containing"/>
</dbReference>
<dbReference type="GO" id="GO:0000978">
    <property type="term" value="F:RNA polymerase II cis-regulatory region sequence-specific DNA binding"/>
    <property type="evidence" value="ECO:0007669"/>
    <property type="project" value="TreeGrafter"/>
</dbReference>
<dbReference type="OrthoDB" id="5954824at2759"/>
<dbReference type="GO" id="GO:0005634">
    <property type="term" value="C:nucleus"/>
    <property type="evidence" value="ECO:0007669"/>
    <property type="project" value="UniProtKB-SubCell"/>
</dbReference>
<dbReference type="PANTHER" id="PTHR11829">
    <property type="entry name" value="FORKHEAD BOX PROTEIN"/>
    <property type="match status" value="1"/>
</dbReference>
<reference evidence="5 6" key="1">
    <citation type="submission" date="2015-04" db="EMBL/GenBank/DDBJ databases">
        <title>Complete genome sequence of Schizopora paradoxa KUC8140, a cosmopolitan wood degrader in East Asia.</title>
        <authorList>
            <consortium name="DOE Joint Genome Institute"/>
            <person name="Min B."/>
            <person name="Park H."/>
            <person name="Jang Y."/>
            <person name="Kim J.-J."/>
            <person name="Kim K.H."/>
            <person name="Pangilinan J."/>
            <person name="Lipzen A."/>
            <person name="Riley R."/>
            <person name="Grigoriev I.V."/>
            <person name="Spatafora J.W."/>
            <person name="Choi I.-G."/>
        </authorList>
    </citation>
    <scope>NUCLEOTIDE SEQUENCE [LARGE SCALE GENOMIC DNA]</scope>
    <source>
        <strain evidence="5 6">KUC8140</strain>
    </source>
</reference>
<sequence>MPVRREKTLHDLFGLDPGVEISLEALKDPAPGQKPEYTYPTLMKVAIWSSPKRMLTLNEIYDALEKRFPYFKECPNPNSWKTSLRHSLSLIAIFQKKPRPPTDPGKGSYWTLDLSKGEGNKRERKR</sequence>
<name>A0A0H2S3M5_9AGAM</name>
<dbReference type="PANTHER" id="PTHR11829:SF343">
    <property type="entry name" value="FORK-HEAD DOMAIN-CONTAINING PROTEIN"/>
    <property type="match status" value="1"/>
</dbReference>
<gene>
    <name evidence="5" type="ORF">SCHPADRAFT_830940</name>
</gene>
<feature type="non-terminal residue" evidence="5">
    <location>
        <position position="126"/>
    </location>
</feature>
<dbReference type="InterPro" id="IPR036388">
    <property type="entry name" value="WH-like_DNA-bd_sf"/>
</dbReference>
<dbReference type="PROSITE" id="PS50039">
    <property type="entry name" value="FORK_HEAD_3"/>
    <property type="match status" value="1"/>
</dbReference>
<comment type="subcellular location">
    <subcellularLocation>
        <location evidence="2">Nucleus</location>
    </subcellularLocation>
</comment>
<protein>
    <submittedName>
        <fullName evidence="5">Winged helix DNA-binding domain-containing protein</fullName>
    </submittedName>
</protein>
<dbReference type="SUPFAM" id="SSF46785">
    <property type="entry name" value="Winged helix' DNA-binding domain"/>
    <property type="match status" value="1"/>
</dbReference>
<dbReference type="Proteomes" id="UP000053477">
    <property type="component" value="Unassembled WGS sequence"/>
</dbReference>
<proteinExistence type="predicted"/>
<dbReference type="InterPro" id="IPR036390">
    <property type="entry name" value="WH_DNA-bd_sf"/>
</dbReference>
<keyword evidence="6" id="KW-1185">Reference proteome</keyword>
<dbReference type="AlphaFoldDB" id="A0A0H2S3M5"/>
<evidence type="ECO:0000256" key="3">
    <source>
        <dbReference type="SAM" id="MobiDB-lite"/>
    </source>
</evidence>
<accession>A0A0H2S3M5</accession>